<dbReference type="SMART" id="SM00343">
    <property type="entry name" value="ZnF_C2HC"/>
    <property type="match status" value="10"/>
</dbReference>
<feature type="domain" description="CCHC-type" evidence="7">
    <location>
        <begin position="386"/>
        <end position="401"/>
    </location>
</feature>
<dbReference type="InterPro" id="IPR001878">
    <property type="entry name" value="Znf_CCHC"/>
</dbReference>
<dbReference type="PANTHER" id="PTHR47103:SF8">
    <property type="entry name" value="DNA-BINDING PROTEIN"/>
    <property type="match status" value="1"/>
</dbReference>
<keyword evidence="1" id="KW-0479">Metal-binding</keyword>
<feature type="domain" description="CCHC-type" evidence="7">
    <location>
        <begin position="292"/>
        <end position="308"/>
    </location>
</feature>
<proteinExistence type="predicted"/>
<dbReference type="Gene3D" id="4.10.60.10">
    <property type="entry name" value="Zinc finger, CCHC-type"/>
    <property type="match status" value="6"/>
</dbReference>
<dbReference type="InterPro" id="IPR036875">
    <property type="entry name" value="Znf_CCHC_sf"/>
</dbReference>
<evidence type="ECO:0000256" key="4">
    <source>
        <dbReference type="ARBA" id="ARBA00022833"/>
    </source>
</evidence>
<keyword evidence="2" id="KW-0677">Repeat</keyword>
<dbReference type="Pfam" id="PF00098">
    <property type="entry name" value="zf-CCHC"/>
    <property type="match status" value="5"/>
</dbReference>
<dbReference type="STRING" id="1447875.A0A2B7Y1Y2"/>
<protein>
    <recommendedName>
        <fullName evidence="7">CCHC-type domain-containing protein</fullName>
    </recommendedName>
</protein>
<comment type="caution">
    <text evidence="8">The sequence shown here is derived from an EMBL/GenBank/DDBJ whole genome shotgun (WGS) entry which is preliminary data.</text>
</comment>
<organism evidence="8 9">
    <name type="scientific">Helicocarpus griseus UAMH5409</name>
    <dbReference type="NCBI Taxonomy" id="1447875"/>
    <lineage>
        <taxon>Eukaryota</taxon>
        <taxon>Fungi</taxon>
        <taxon>Dikarya</taxon>
        <taxon>Ascomycota</taxon>
        <taxon>Pezizomycotina</taxon>
        <taxon>Eurotiomycetes</taxon>
        <taxon>Eurotiomycetidae</taxon>
        <taxon>Onygenales</taxon>
        <taxon>Ajellomycetaceae</taxon>
        <taxon>Helicocarpus</taxon>
    </lineage>
</organism>
<feature type="compositionally biased region" description="Polar residues" evidence="6">
    <location>
        <begin position="475"/>
        <end position="493"/>
    </location>
</feature>
<evidence type="ECO:0000256" key="6">
    <source>
        <dbReference type="SAM" id="MobiDB-lite"/>
    </source>
</evidence>
<dbReference type="PROSITE" id="PS50158">
    <property type="entry name" value="ZF_CCHC"/>
    <property type="match status" value="6"/>
</dbReference>
<keyword evidence="4" id="KW-0862">Zinc</keyword>
<dbReference type="AlphaFoldDB" id="A0A2B7Y1Y2"/>
<dbReference type="Proteomes" id="UP000223968">
    <property type="component" value="Unassembled WGS sequence"/>
</dbReference>
<feature type="region of interest" description="Disordered" evidence="6">
    <location>
        <begin position="445"/>
        <end position="505"/>
    </location>
</feature>
<evidence type="ECO:0000313" key="8">
    <source>
        <dbReference type="EMBL" id="PGH15290.1"/>
    </source>
</evidence>
<feature type="domain" description="CCHC-type" evidence="7">
    <location>
        <begin position="410"/>
        <end position="425"/>
    </location>
</feature>
<dbReference type="GO" id="GO:0003676">
    <property type="term" value="F:nucleic acid binding"/>
    <property type="evidence" value="ECO:0007669"/>
    <property type="project" value="InterPro"/>
</dbReference>
<evidence type="ECO:0000256" key="3">
    <source>
        <dbReference type="ARBA" id="ARBA00022771"/>
    </source>
</evidence>
<evidence type="ECO:0000313" key="9">
    <source>
        <dbReference type="Proteomes" id="UP000223968"/>
    </source>
</evidence>
<sequence length="505" mass="56538">MEYARLRACILPVLNGLGVIDSHWNDGGEQNGFDAGDADAGMRDTDARDDSCRNCGQSGHFARECTEPRKPSACFNCGEEGHNKAECTKPRVFKGTCRICEKEGHPASECPDKPADICKNCKQEGHKTMECTENRKFDQHHIPDKLPEEAWAILKKASDEKDLEDFREGIKIYSKAVPLATFDEIEKKMRAENFKVHLIALEKEITECHSLVNLQGKLNCKYVVGYYFSEKPHRPSLQERWPASPEENLERLANAGIPLDRQIPKCSNCGQMGHGSRGCPEERSVIEKVEVKCVNCNGVGHRARDCTEKRVDKFSCRNCGWLTSQSTRPSLLRLHRTPFCRRGRMQEMQRRQVFCDMNVLGTLANLPLTVGHFAKDCPQGGGSRACRNCGFEGHISKDCEKPRNPDNVTCRNCDEVGHFTRDCTKKKDWSRVQCNNCKEMGHTFRRCPKPPADEENGADNSGGGGFDNVPEDNGISGSWQDNGNVPDHSQSWMNAGDAGTAIPTW</sequence>
<feature type="domain" description="CCHC-type" evidence="7">
    <location>
        <begin position="265"/>
        <end position="281"/>
    </location>
</feature>
<gene>
    <name evidence="8" type="ORF">AJ79_02455</name>
</gene>
<keyword evidence="9" id="KW-1185">Reference proteome</keyword>
<dbReference type="GO" id="GO:0008270">
    <property type="term" value="F:zinc ion binding"/>
    <property type="evidence" value="ECO:0007669"/>
    <property type="project" value="UniProtKB-KW"/>
</dbReference>
<feature type="domain" description="CCHC-type" evidence="7">
    <location>
        <begin position="52"/>
        <end position="67"/>
    </location>
</feature>
<dbReference type="OrthoDB" id="8026949at2759"/>
<dbReference type="SUPFAM" id="SSF57756">
    <property type="entry name" value="Retrovirus zinc finger-like domains"/>
    <property type="match status" value="5"/>
</dbReference>
<name>A0A2B7Y1Y2_9EURO</name>
<evidence type="ECO:0000256" key="5">
    <source>
        <dbReference type="PROSITE-ProRule" id="PRU00047"/>
    </source>
</evidence>
<dbReference type="EMBL" id="PDNB01000026">
    <property type="protein sequence ID" value="PGH15290.1"/>
    <property type="molecule type" value="Genomic_DNA"/>
</dbReference>
<feature type="domain" description="CCHC-type" evidence="7">
    <location>
        <begin position="74"/>
        <end position="89"/>
    </location>
</feature>
<keyword evidence="3 5" id="KW-0863">Zinc-finger</keyword>
<evidence type="ECO:0000256" key="2">
    <source>
        <dbReference type="ARBA" id="ARBA00022737"/>
    </source>
</evidence>
<evidence type="ECO:0000259" key="7">
    <source>
        <dbReference type="PROSITE" id="PS50158"/>
    </source>
</evidence>
<reference evidence="8 9" key="1">
    <citation type="submission" date="2017-10" db="EMBL/GenBank/DDBJ databases">
        <title>Comparative genomics in systemic dimorphic fungi from Ajellomycetaceae.</title>
        <authorList>
            <person name="Munoz J.F."/>
            <person name="Mcewen J.G."/>
            <person name="Clay O.K."/>
            <person name="Cuomo C.A."/>
        </authorList>
    </citation>
    <scope>NUCLEOTIDE SEQUENCE [LARGE SCALE GENOMIC DNA]</scope>
    <source>
        <strain evidence="8 9">UAMH5409</strain>
    </source>
</reference>
<evidence type="ECO:0000256" key="1">
    <source>
        <dbReference type="ARBA" id="ARBA00022723"/>
    </source>
</evidence>
<dbReference type="PANTHER" id="PTHR47103">
    <property type="entry name" value="DNA-BINDING PROTEIN"/>
    <property type="match status" value="1"/>
</dbReference>
<accession>A0A2B7Y1Y2</accession>